<dbReference type="FunFam" id="3.90.79.10:FF:000037">
    <property type="entry name" value="Nudix hydrolase 2"/>
    <property type="match status" value="1"/>
</dbReference>
<dbReference type="GeneID" id="114025725"/>
<evidence type="ECO:0000256" key="3">
    <source>
        <dbReference type="ARBA" id="ARBA00012447"/>
    </source>
</evidence>
<dbReference type="SUPFAM" id="SSF55811">
    <property type="entry name" value="Nudix"/>
    <property type="match status" value="1"/>
</dbReference>
<dbReference type="InterPro" id="IPR020084">
    <property type="entry name" value="NUDIX_hydrolase_CS"/>
</dbReference>
<evidence type="ECO:0000313" key="16">
    <source>
        <dbReference type="Proteomes" id="UP000314987"/>
    </source>
</evidence>
<dbReference type="OrthoDB" id="276276at2759"/>
<evidence type="ECO:0000256" key="6">
    <source>
        <dbReference type="ARBA" id="ARBA00022801"/>
    </source>
</evidence>
<dbReference type="RefSeq" id="XP_027694984.1">
    <property type="nucleotide sequence ID" value="XM_027839183.1"/>
</dbReference>
<dbReference type="InterPro" id="IPR051325">
    <property type="entry name" value="Nudix_hydrolase_domain"/>
</dbReference>
<evidence type="ECO:0000313" key="14">
    <source>
        <dbReference type="Ensembl" id="ENSVURP00010020098.1"/>
    </source>
</evidence>
<dbReference type="PROSITE" id="PS51462">
    <property type="entry name" value="NUDIX"/>
    <property type="match status" value="1"/>
</dbReference>
<evidence type="ECO:0000256" key="10">
    <source>
        <dbReference type="ARBA" id="ARBA00045172"/>
    </source>
</evidence>
<comment type="similarity">
    <text evidence="2">Belongs to the Nudix hydrolase family.</text>
</comment>
<evidence type="ECO:0000256" key="12">
    <source>
        <dbReference type="ARBA" id="ARBA00048896"/>
    </source>
</evidence>
<comment type="catalytic activity">
    <reaction evidence="11">
        <text>a 5'-end CoA-ribonucleoside in mRNA + H2O = a 5'-end phospho-adenosine-phospho-ribonucleoside in mRNA + (R)-4'-phosphopantetheine + 2 H(+)</text>
        <dbReference type="Rhea" id="RHEA:67592"/>
        <dbReference type="Rhea" id="RHEA-COMP:15719"/>
        <dbReference type="Rhea" id="RHEA-COMP:17276"/>
        <dbReference type="ChEBI" id="CHEBI:15377"/>
        <dbReference type="ChEBI" id="CHEBI:15378"/>
        <dbReference type="ChEBI" id="CHEBI:61723"/>
        <dbReference type="ChEBI" id="CHEBI:144051"/>
        <dbReference type="ChEBI" id="CHEBI:172371"/>
    </reaction>
    <physiologicalReaction direction="left-to-right" evidence="11">
        <dbReference type="Rhea" id="RHEA:67593"/>
    </physiologicalReaction>
</comment>
<name>A0A4X2L7Z7_VOMUR</name>
<reference evidence="16" key="1">
    <citation type="submission" date="2018-12" db="EMBL/GenBank/DDBJ databases">
        <authorList>
            <person name="Yazar S."/>
        </authorList>
    </citation>
    <scope>NUCLEOTIDE SEQUENCE [LARGE SCALE GENOMIC DNA]</scope>
</reference>
<evidence type="ECO:0000259" key="13">
    <source>
        <dbReference type="PROSITE" id="PS51462"/>
    </source>
</evidence>
<sequence>MCRGWDGTVAKAIGTSISQRNLLIGRGNASFPLSSSARRLSWRWTMSLRACGFIIFRRPCIPKVDNKAIEFLLLQTSYGTHHWTPPKGHVDPGESDLETAFRETQEEAGLDASQLNIIEGFKSELNYVVNSTPKTVIYWLAEVKDYNSEIRLSGEHQAYRWLNLEEACKLAQFKDMVTCLREGYQFLCSNTP</sequence>
<dbReference type="PANTHER" id="PTHR21340:SF0">
    <property type="entry name" value="BIS(5'-NUCLEOSYL)-TETRAPHOSPHATASE [ASYMMETRICAL]"/>
    <property type="match status" value="1"/>
</dbReference>
<dbReference type="Ensembl" id="ENSVURT00010029107.1">
    <property type="protein sequence ID" value="ENSVURP00010025571.1"/>
    <property type="gene ID" value="ENSVURG00010019561.1"/>
</dbReference>
<feature type="domain" description="Nudix hydrolase" evidence="13">
    <location>
        <begin position="46"/>
        <end position="184"/>
    </location>
</feature>
<dbReference type="PRINTS" id="PR01405">
    <property type="entry name" value="TETRPHPHTASE"/>
</dbReference>
<keyword evidence="6" id="KW-0378">Hydrolase</keyword>
<comment type="catalytic activity">
    <reaction evidence="7">
        <text>a 5'-end FAD-phospho-ribonucleoside in mRNA + H2O = a 5'-end phospho-adenosine-phospho-ribonucleoside in mRNA + FMN + 2 H(+)</text>
        <dbReference type="Rhea" id="RHEA:67588"/>
        <dbReference type="Rhea" id="RHEA-COMP:15719"/>
        <dbReference type="Rhea" id="RHEA-COMP:17275"/>
        <dbReference type="ChEBI" id="CHEBI:15377"/>
        <dbReference type="ChEBI" id="CHEBI:15378"/>
        <dbReference type="ChEBI" id="CHEBI:58210"/>
        <dbReference type="ChEBI" id="CHEBI:144051"/>
        <dbReference type="ChEBI" id="CHEBI:172372"/>
    </reaction>
    <physiologicalReaction direction="left-to-right" evidence="7">
        <dbReference type="Rhea" id="RHEA:67589"/>
    </physiologicalReaction>
</comment>
<dbReference type="Gene3D" id="3.90.79.10">
    <property type="entry name" value="Nucleoside Triphosphate Pyrophosphohydrolase"/>
    <property type="match status" value="1"/>
</dbReference>
<organism evidence="14 16">
    <name type="scientific">Vombatus ursinus</name>
    <name type="common">Common wombat</name>
    <dbReference type="NCBI Taxonomy" id="29139"/>
    <lineage>
        <taxon>Eukaryota</taxon>
        <taxon>Metazoa</taxon>
        <taxon>Chordata</taxon>
        <taxon>Craniata</taxon>
        <taxon>Vertebrata</taxon>
        <taxon>Euteleostomi</taxon>
        <taxon>Mammalia</taxon>
        <taxon>Metatheria</taxon>
        <taxon>Diprotodontia</taxon>
        <taxon>Vombatidae</taxon>
        <taxon>Vombatus</taxon>
    </lineage>
</organism>
<dbReference type="Pfam" id="PF00293">
    <property type="entry name" value="NUDIX"/>
    <property type="match status" value="1"/>
</dbReference>
<keyword evidence="5" id="KW-0547">Nucleotide-binding</keyword>
<proteinExistence type="inferred from homology"/>
<dbReference type="InterPro" id="IPR000086">
    <property type="entry name" value="NUDIX_hydrolase_dom"/>
</dbReference>
<reference evidence="14" key="2">
    <citation type="submission" date="2025-05" db="UniProtKB">
        <authorList>
            <consortium name="Ensembl"/>
        </authorList>
    </citation>
    <scope>IDENTIFICATION</scope>
</reference>
<dbReference type="GeneTree" id="ENSGT00390000002416"/>
<dbReference type="CDD" id="cd03428">
    <property type="entry name" value="NUDIX_Ap4A_Nudt2"/>
    <property type="match status" value="1"/>
</dbReference>
<accession>A0A4X2L7Z7</accession>
<protein>
    <recommendedName>
        <fullName evidence="4">Bis(5'-nucleosyl)-tetraphosphatase [asymmetrical]</fullName>
        <ecNumber evidence="3">3.6.1.17</ecNumber>
    </recommendedName>
    <alternativeName>
        <fullName evidence="9">Diadenosine 5',5'''-P1,P4-tetraphosphate asymmetrical hydrolase</fullName>
    </alternativeName>
    <alternativeName>
        <fullName evidence="8">Nucleoside diphosphate-linked moiety X motif 2</fullName>
    </alternativeName>
</protein>
<dbReference type="InterPro" id="IPR003565">
    <property type="entry name" value="Tetra_PHTase"/>
</dbReference>
<keyword evidence="16" id="KW-1185">Reference proteome</keyword>
<comment type="cofactor">
    <cofactor evidence="1">
        <name>a divalent metal cation</name>
        <dbReference type="ChEBI" id="CHEBI:60240"/>
    </cofactor>
</comment>
<dbReference type="PANTHER" id="PTHR21340">
    <property type="entry name" value="DIADENOSINE 5,5-P1,P4-TETRAPHOSPHATE PYROPHOSPHOHYDROLASE MUTT"/>
    <property type="match status" value="1"/>
</dbReference>
<dbReference type="STRING" id="29139.ENSVURP00010020098"/>
<evidence type="ECO:0000256" key="5">
    <source>
        <dbReference type="ARBA" id="ARBA00022741"/>
    </source>
</evidence>
<dbReference type="GO" id="GO:0000166">
    <property type="term" value="F:nucleotide binding"/>
    <property type="evidence" value="ECO:0007669"/>
    <property type="project" value="UniProtKB-KW"/>
</dbReference>
<evidence type="ECO:0000313" key="15">
    <source>
        <dbReference type="Ensembl" id="ENSVURP00010025571.1"/>
    </source>
</evidence>
<evidence type="ECO:0000256" key="7">
    <source>
        <dbReference type="ARBA" id="ARBA00024504"/>
    </source>
</evidence>
<dbReference type="EC" id="3.6.1.17" evidence="3"/>
<comment type="function">
    <text evidence="10">Catalyzes the asymmetric hydrolysis of diadenosine 5',5'''-P1,P4-tetraphosphate (Ap4A) to yield AMP and ATP. Exhibits decapping activity towards FAD-capped RNAs and dpCoA-capped RNAs in vitro.</text>
</comment>
<dbReference type="AlphaFoldDB" id="A0A4X2L7Z7"/>
<dbReference type="InterPro" id="IPR015797">
    <property type="entry name" value="NUDIX_hydrolase-like_dom_sf"/>
</dbReference>
<evidence type="ECO:0000256" key="2">
    <source>
        <dbReference type="ARBA" id="ARBA00005582"/>
    </source>
</evidence>
<dbReference type="Proteomes" id="UP000314987">
    <property type="component" value="Unassembled WGS sequence"/>
</dbReference>
<dbReference type="Ensembl" id="ENSVURT00010022887.1">
    <property type="protein sequence ID" value="ENSVURP00010020098.1"/>
    <property type="gene ID" value="ENSVURG00010015386.1"/>
</dbReference>
<evidence type="ECO:0000256" key="11">
    <source>
        <dbReference type="ARBA" id="ARBA00048667"/>
    </source>
</evidence>
<comment type="catalytic activity">
    <reaction evidence="12">
        <text>P(1),P(4)-bis(5'-guanosyl) tetraphosphate + H2O = GMP + GTP + 2 H(+)</text>
        <dbReference type="Rhea" id="RHEA:22484"/>
        <dbReference type="ChEBI" id="CHEBI:15377"/>
        <dbReference type="ChEBI" id="CHEBI:15378"/>
        <dbReference type="ChEBI" id="CHEBI:37565"/>
        <dbReference type="ChEBI" id="CHEBI:57553"/>
        <dbReference type="ChEBI" id="CHEBI:58115"/>
        <dbReference type="EC" id="3.6.1.17"/>
    </reaction>
</comment>
<evidence type="ECO:0000256" key="4">
    <source>
        <dbReference type="ARBA" id="ARBA00018911"/>
    </source>
</evidence>
<gene>
    <name evidence="14" type="primary">NUDT2</name>
    <name evidence="15" type="synonym">LOC114025727</name>
</gene>
<dbReference type="GO" id="GO:0006167">
    <property type="term" value="P:AMP biosynthetic process"/>
    <property type="evidence" value="ECO:0007669"/>
    <property type="project" value="TreeGrafter"/>
</dbReference>
<evidence type="ECO:0000256" key="1">
    <source>
        <dbReference type="ARBA" id="ARBA00001968"/>
    </source>
</evidence>
<dbReference type="OMA" id="CGQIEYL"/>
<dbReference type="PROSITE" id="PS00893">
    <property type="entry name" value="NUDIX_BOX"/>
    <property type="match status" value="1"/>
</dbReference>
<evidence type="ECO:0000256" key="9">
    <source>
        <dbReference type="ARBA" id="ARBA00032644"/>
    </source>
</evidence>
<evidence type="ECO:0000256" key="8">
    <source>
        <dbReference type="ARBA" id="ARBA00029676"/>
    </source>
</evidence>
<dbReference type="GO" id="GO:0004081">
    <property type="term" value="F:bis(5'-nucleosyl)-tetraphosphatase (asymmetrical) activity"/>
    <property type="evidence" value="ECO:0007669"/>
    <property type="project" value="UniProtKB-EC"/>
</dbReference>
<dbReference type="CTD" id="318"/>
<dbReference type="GO" id="GO:0006754">
    <property type="term" value="P:ATP biosynthetic process"/>
    <property type="evidence" value="ECO:0007669"/>
    <property type="project" value="TreeGrafter"/>
</dbReference>